<keyword evidence="2" id="KW-0813">Transport</keyword>
<protein>
    <submittedName>
        <fullName evidence="4">Uncharacterized protein</fullName>
    </submittedName>
</protein>
<proteinExistence type="predicted"/>
<evidence type="ECO:0000256" key="3">
    <source>
        <dbReference type="SAM" id="Phobius"/>
    </source>
</evidence>
<dbReference type="GO" id="GO:0012505">
    <property type="term" value="C:endomembrane system"/>
    <property type="evidence" value="ECO:0007669"/>
    <property type="project" value="UniProtKB-SubCell"/>
</dbReference>
<dbReference type="GO" id="GO:0080162">
    <property type="term" value="P:endoplasmic reticulum to cytosol auxin transport"/>
    <property type="evidence" value="ECO:0007669"/>
    <property type="project" value="InterPro"/>
</dbReference>
<comment type="subcellular location">
    <subcellularLocation>
        <location evidence="1">Endomembrane system</location>
    </subcellularLocation>
</comment>
<evidence type="ECO:0000256" key="1">
    <source>
        <dbReference type="ARBA" id="ARBA00004308"/>
    </source>
</evidence>
<feature type="transmembrane region" description="Helical" evidence="3">
    <location>
        <begin position="44"/>
        <end position="66"/>
    </location>
</feature>
<accession>A0A835J439</accession>
<organism evidence="4 5">
    <name type="scientific">Salix dunnii</name>
    <dbReference type="NCBI Taxonomy" id="1413687"/>
    <lineage>
        <taxon>Eukaryota</taxon>
        <taxon>Viridiplantae</taxon>
        <taxon>Streptophyta</taxon>
        <taxon>Embryophyta</taxon>
        <taxon>Tracheophyta</taxon>
        <taxon>Spermatophyta</taxon>
        <taxon>Magnoliopsida</taxon>
        <taxon>eudicotyledons</taxon>
        <taxon>Gunneridae</taxon>
        <taxon>Pentapetalae</taxon>
        <taxon>rosids</taxon>
        <taxon>fabids</taxon>
        <taxon>Malpighiales</taxon>
        <taxon>Salicaceae</taxon>
        <taxon>Saliceae</taxon>
        <taxon>Salix</taxon>
    </lineage>
</organism>
<keyword evidence="3" id="KW-0812">Transmembrane</keyword>
<keyword evidence="5" id="KW-1185">Reference proteome</keyword>
<keyword evidence="3" id="KW-0472">Membrane</keyword>
<feature type="transmembrane region" description="Helical" evidence="3">
    <location>
        <begin position="114"/>
        <end position="136"/>
    </location>
</feature>
<feature type="transmembrane region" description="Helical" evidence="3">
    <location>
        <begin position="86"/>
        <end position="107"/>
    </location>
</feature>
<evidence type="ECO:0000313" key="4">
    <source>
        <dbReference type="EMBL" id="KAF9662441.1"/>
    </source>
</evidence>
<dbReference type="Proteomes" id="UP000657918">
    <property type="component" value="Unassembled WGS sequence"/>
</dbReference>
<dbReference type="PANTHER" id="PTHR31651">
    <property type="match status" value="1"/>
</dbReference>
<dbReference type="InterPro" id="IPR045033">
    <property type="entry name" value="PILS1/3/4/5/7"/>
</dbReference>
<sequence>MTRKFMINQRQGFGGRVILKSNNNKWILNATTDTSILDNVVTTAIVEILITCYQIVGLMIGTIPPFRNVLIGDGAPLHAIKDFTDMAGKVAIPIMTLILGANLMKVLKGSKVPLLVIVGVVVIRYIVLLFLGVFALPPAINGGVYRSYYAKDGFMDSPARLESPWYVIEKYVEELAPAWTLELSSMFHSPENAEQR</sequence>
<dbReference type="EMBL" id="JADGMS010000018">
    <property type="protein sequence ID" value="KAF9662441.1"/>
    <property type="molecule type" value="Genomic_DNA"/>
</dbReference>
<dbReference type="OrthoDB" id="191139at2759"/>
<evidence type="ECO:0000256" key="2">
    <source>
        <dbReference type="ARBA" id="ARBA00022448"/>
    </source>
</evidence>
<gene>
    <name evidence="4" type="ORF">SADUNF_Sadunf18G0053600</name>
</gene>
<evidence type="ECO:0000313" key="5">
    <source>
        <dbReference type="Proteomes" id="UP000657918"/>
    </source>
</evidence>
<name>A0A835J439_9ROSI</name>
<dbReference type="PANTHER" id="PTHR31651:SF40">
    <property type="entry name" value="SYMPORTER, PUTATIVE-RELATED"/>
    <property type="match status" value="1"/>
</dbReference>
<dbReference type="AlphaFoldDB" id="A0A835J439"/>
<reference evidence="4 5" key="1">
    <citation type="submission" date="2020-10" db="EMBL/GenBank/DDBJ databases">
        <title>Plant Genome Project.</title>
        <authorList>
            <person name="Zhang R.-G."/>
        </authorList>
    </citation>
    <scope>NUCLEOTIDE SEQUENCE [LARGE SCALE GENOMIC DNA]</scope>
    <source>
        <strain evidence="4">FAFU-HL-1</strain>
        <tissue evidence="4">Leaf</tissue>
    </source>
</reference>
<comment type="caution">
    <text evidence="4">The sequence shown here is derived from an EMBL/GenBank/DDBJ whole genome shotgun (WGS) entry which is preliminary data.</text>
</comment>
<keyword evidence="3" id="KW-1133">Transmembrane helix</keyword>